<dbReference type="Proteomes" id="UP000593565">
    <property type="component" value="Unassembled WGS sequence"/>
</dbReference>
<sequence>MKYTVDTHALPIEPLHRPRALWTRPHHAFPLARRVYSPTELKPCTFFSWRTWPLVSTESANSPLGTTAEISERQ</sequence>
<reference evidence="1 2" key="1">
    <citation type="submission" date="2020-02" db="EMBL/GenBank/DDBJ databases">
        <title>A chromosome-scale genome assembly of the black bullhead catfish (Ameiurus melas).</title>
        <authorList>
            <person name="Wen M."/>
            <person name="Zham M."/>
            <person name="Cabau C."/>
            <person name="Klopp C."/>
            <person name="Donnadieu C."/>
            <person name="Roques C."/>
            <person name="Bouchez O."/>
            <person name="Lampietro C."/>
            <person name="Jouanno E."/>
            <person name="Herpin A."/>
            <person name="Louis A."/>
            <person name="Berthelot C."/>
            <person name="Parey E."/>
            <person name="Roest-Crollius H."/>
            <person name="Braasch I."/>
            <person name="Postlethwait J."/>
            <person name="Robinson-Rechavi M."/>
            <person name="Echchiki A."/>
            <person name="Begum T."/>
            <person name="Montfort J."/>
            <person name="Schartl M."/>
            <person name="Bobe J."/>
            <person name="Guiguen Y."/>
        </authorList>
    </citation>
    <scope>NUCLEOTIDE SEQUENCE [LARGE SCALE GENOMIC DNA]</scope>
    <source>
        <strain evidence="1">M_S1</strain>
        <tissue evidence="1">Blood</tissue>
    </source>
</reference>
<protein>
    <submittedName>
        <fullName evidence="1">Uncharacterized protein</fullName>
    </submittedName>
</protein>
<proteinExistence type="predicted"/>
<evidence type="ECO:0000313" key="1">
    <source>
        <dbReference type="EMBL" id="KAF4079603.1"/>
    </source>
</evidence>
<name>A0A7J6A9Z2_AMEME</name>
<dbReference type="AlphaFoldDB" id="A0A7J6A9Z2"/>
<organism evidence="1 2">
    <name type="scientific">Ameiurus melas</name>
    <name type="common">Black bullhead</name>
    <name type="synonym">Silurus melas</name>
    <dbReference type="NCBI Taxonomy" id="219545"/>
    <lineage>
        <taxon>Eukaryota</taxon>
        <taxon>Metazoa</taxon>
        <taxon>Chordata</taxon>
        <taxon>Craniata</taxon>
        <taxon>Vertebrata</taxon>
        <taxon>Euteleostomi</taxon>
        <taxon>Actinopterygii</taxon>
        <taxon>Neopterygii</taxon>
        <taxon>Teleostei</taxon>
        <taxon>Ostariophysi</taxon>
        <taxon>Siluriformes</taxon>
        <taxon>Ictaluridae</taxon>
        <taxon>Ameiurus</taxon>
    </lineage>
</organism>
<comment type="caution">
    <text evidence="1">The sequence shown here is derived from an EMBL/GenBank/DDBJ whole genome shotgun (WGS) entry which is preliminary data.</text>
</comment>
<dbReference type="EMBL" id="JAAGNN010000015">
    <property type="protein sequence ID" value="KAF4079603.1"/>
    <property type="molecule type" value="Genomic_DNA"/>
</dbReference>
<evidence type="ECO:0000313" key="2">
    <source>
        <dbReference type="Proteomes" id="UP000593565"/>
    </source>
</evidence>
<gene>
    <name evidence="1" type="ORF">AMELA_G00179880</name>
</gene>
<accession>A0A7J6A9Z2</accession>
<keyword evidence="2" id="KW-1185">Reference proteome</keyword>